<dbReference type="EMBL" id="PEZY01000012">
    <property type="protein sequence ID" value="PIS05756.1"/>
    <property type="molecule type" value="Genomic_DNA"/>
</dbReference>
<evidence type="ECO:0000256" key="1">
    <source>
        <dbReference type="SAM" id="Phobius"/>
    </source>
</evidence>
<keyword evidence="1" id="KW-1133">Transmembrane helix</keyword>
<gene>
    <name evidence="2" type="ORF">COT80_03210</name>
</gene>
<organism evidence="2 3">
    <name type="scientific">Candidatus Buchananbacteria bacterium CG10_big_fil_rev_8_21_14_0_10_33_19</name>
    <dbReference type="NCBI Taxonomy" id="1974525"/>
    <lineage>
        <taxon>Bacteria</taxon>
        <taxon>Candidatus Buchananiibacteriota</taxon>
    </lineage>
</organism>
<comment type="caution">
    <text evidence="2">The sequence shown here is derived from an EMBL/GenBank/DDBJ whole genome shotgun (WGS) entry which is preliminary data.</text>
</comment>
<dbReference type="Proteomes" id="UP000229056">
    <property type="component" value="Unassembled WGS sequence"/>
</dbReference>
<name>A0A2H0W331_9BACT</name>
<evidence type="ECO:0000313" key="3">
    <source>
        <dbReference type="Proteomes" id="UP000229056"/>
    </source>
</evidence>
<reference evidence="3" key="1">
    <citation type="submission" date="2017-09" db="EMBL/GenBank/DDBJ databases">
        <title>Depth-based differentiation of microbial function through sediment-hosted aquifers and enrichment of novel symbionts in the deep terrestrial subsurface.</title>
        <authorList>
            <person name="Probst A.J."/>
            <person name="Ladd B."/>
            <person name="Jarett J.K."/>
            <person name="Geller-Mcgrath D.E."/>
            <person name="Sieber C.M.K."/>
            <person name="Emerson J.B."/>
            <person name="Anantharaman K."/>
            <person name="Thomas B.C."/>
            <person name="Malmstrom R."/>
            <person name="Stieglmeier M."/>
            <person name="Klingl A."/>
            <person name="Woyke T."/>
            <person name="Ryan C.M."/>
            <person name="Banfield J.F."/>
        </authorList>
    </citation>
    <scope>NUCLEOTIDE SEQUENCE [LARGE SCALE GENOMIC DNA]</scope>
</reference>
<protein>
    <submittedName>
        <fullName evidence="2">Uncharacterized protein</fullName>
    </submittedName>
</protein>
<keyword evidence="1" id="KW-0812">Transmembrane</keyword>
<sequence>MKKFANLLGLSYKISDKRFALFEFKKNIISGKYKGKYIEIYDYYLNAGSMSQKRTVIEISGEAINIYRGITFEYVPIISVRTIKKILDEYFNDGGVKTRGKIKKEIYVALLVLVAVFFVFMWYYLTSLTV</sequence>
<accession>A0A2H0W331</accession>
<evidence type="ECO:0000313" key="2">
    <source>
        <dbReference type="EMBL" id="PIS05756.1"/>
    </source>
</evidence>
<feature type="transmembrane region" description="Helical" evidence="1">
    <location>
        <begin position="106"/>
        <end position="125"/>
    </location>
</feature>
<keyword evidence="1" id="KW-0472">Membrane</keyword>
<proteinExistence type="predicted"/>
<dbReference type="AlphaFoldDB" id="A0A2H0W331"/>